<dbReference type="PANTHER" id="PTHR46935">
    <property type="entry name" value="OS01G0674700 PROTEIN"/>
    <property type="match status" value="1"/>
</dbReference>
<evidence type="ECO:0000313" key="4">
    <source>
        <dbReference type="EMBL" id="GMN58834.1"/>
    </source>
</evidence>
<dbReference type="PROSITE" id="PS51375">
    <property type="entry name" value="PPR"/>
    <property type="match status" value="4"/>
</dbReference>
<dbReference type="GO" id="GO:0009658">
    <property type="term" value="P:chloroplast organization"/>
    <property type="evidence" value="ECO:0007669"/>
    <property type="project" value="InterPro"/>
</dbReference>
<dbReference type="InterPro" id="IPR011990">
    <property type="entry name" value="TPR-like_helical_dom_sf"/>
</dbReference>
<evidence type="ECO:0000256" key="2">
    <source>
        <dbReference type="PROSITE-ProRule" id="PRU00708"/>
    </source>
</evidence>
<sequence length="868" mass="99192">MVGMIVTNGKLGVSSFQGNGVFAPNSRQHSFFSSGFSLTRRPTLGICLNIKNRRPNFEIITRASSNGDRQLVMEVEFKPSFNEYLKVMESVRTVRDNKKKSMDLRETFLPDGNKENVKLGKLEELSDREKDESFKSRDKVEKKESNRKKITEVKGRFESKENNVIGKGKRKPGGETTGRKPMKQQARGEEVDDNNYSIDMRREHEGKASSSRILGSKGADDSLRSHMSMARAGVSEKIDGVNNKWRKGLERNHAQDKKVSGNDVVPKHGRLNRRTETSLEKVDDKSSKEERAAFRNFDEFGDLVDKPRLPRMEMDERIQKLANSLNGADVEMPEWMFSKMMRSARIIFTDHSISRVIQILGKFGNWRRVLQVIEWLQIRDRFKSHKLRYIYTTALNVLGKARRPVEALNVFNAMLQQMSSYPDLVAYHSIAVTLGQAGHMKELFDVIDTMHSPPKKKFKTGALGKWDPRLEPDIIVYNAVLNACVQQKQWEGAFWVLQQLKEKGLHPSVTTYGLVMQVMFECGKYNLVHEFFRKIQKSSIPNALTYRVLVNTLSKEGKLDEAVLAVQNMEKRGIVGSAALYYDFARCLCRAGRCQEALMQIDKICKVASKPLVVTYTGLIQACLDSGNVEDGAYIFSHMEDFCSPNLVTCNILLKGYLKHGKFNEAKELFQKMLVDRSQVKSKADHKVLVAPDIYTFNTMLDACIAEKRWCDFEYVYKKMLKHGHHFNAKRHLQMILDASRVGKGELLDITWNHLVEADRIPPPSLIKEKFCMKLEKEDYIAALSCIYNQKLAESPEFSKKAWSKLLEENSERYRKGTLARLIQEVDNVIARSDRPNSVLENLLASCKELCRTCVAANVEPIETFTPD</sequence>
<dbReference type="Gene3D" id="1.25.40.10">
    <property type="entry name" value="Tetratricopeptide repeat domain"/>
    <property type="match status" value="3"/>
</dbReference>
<feature type="repeat" description="PPR" evidence="2">
    <location>
        <begin position="693"/>
        <end position="727"/>
    </location>
</feature>
<evidence type="ECO:0008006" key="6">
    <source>
        <dbReference type="Google" id="ProtNLM"/>
    </source>
</evidence>
<dbReference type="Pfam" id="PF13041">
    <property type="entry name" value="PPR_2"/>
    <property type="match status" value="2"/>
</dbReference>
<dbReference type="Pfam" id="PF01535">
    <property type="entry name" value="PPR"/>
    <property type="match status" value="3"/>
</dbReference>
<evidence type="ECO:0000313" key="5">
    <source>
        <dbReference type="Proteomes" id="UP001187192"/>
    </source>
</evidence>
<dbReference type="Proteomes" id="UP001187192">
    <property type="component" value="Unassembled WGS sequence"/>
</dbReference>
<feature type="compositionally biased region" description="Basic and acidic residues" evidence="3">
    <location>
        <begin position="273"/>
        <end position="285"/>
    </location>
</feature>
<organism evidence="4 5">
    <name type="scientific">Ficus carica</name>
    <name type="common">Common fig</name>
    <dbReference type="NCBI Taxonomy" id="3494"/>
    <lineage>
        <taxon>Eukaryota</taxon>
        <taxon>Viridiplantae</taxon>
        <taxon>Streptophyta</taxon>
        <taxon>Embryophyta</taxon>
        <taxon>Tracheophyta</taxon>
        <taxon>Spermatophyta</taxon>
        <taxon>Magnoliopsida</taxon>
        <taxon>eudicotyledons</taxon>
        <taxon>Gunneridae</taxon>
        <taxon>Pentapetalae</taxon>
        <taxon>rosids</taxon>
        <taxon>fabids</taxon>
        <taxon>Rosales</taxon>
        <taxon>Moraceae</taxon>
        <taxon>Ficeae</taxon>
        <taxon>Ficus</taxon>
    </lineage>
</organism>
<dbReference type="InterPro" id="IPR044645">
    <property type="entry name" value="DG1/EMB2279-like"/>
</dbReference>
<comment type="caution">
    <text evidence="4">The sequence shown here is derived from an EMBL/GenBank/DDBJ whole genome shotgun (WGS) entry which is preliminary data.</text>
</comment>
<accession>A0AA88IZC7</accession>
<dbReference type="SUPFAM" id="SSF48452">
    <property type="entry name" value="TPR-like"/>
    <property type="match status" value="1"/>
</dbReference>
<gene>
    <name evidence="4" type="ORF">TIFTF001_027935</name>
</gene>
<feature type="repeat" description="PPR" evidence="2">
    <location>
        <begin position="646"/>
        <end position="680"/>
    </location>
</feature>
<dbReference type="AlphaFoldDB" id="A0AA88IZC7"/>
<feature type="compositionally biased region" description="Basic and acidic residues" evidence="3">
    <location>
        <begin position="126"/>
        <end position="161"/>
    </location>
</feature>
<dbReference type="FunFam" id="1.25.40.10:FF:000363">
    <property type="entry name" value="Pentatricopeptide repeat-containing protein"/>
    <property type="match status" value="1"/>
</dbReference>
<dbReference type="InterPro" id="IPR002885">
    <property type="entry name" value="PPR_rpt"/>
</dbReference>
<proteinExistence type="predicted"/>
<feature type="repeat" description="PPR" evidence="2">
    <location>
        <begin position="473"/>
        <end position="507"/>
    </location>
</feature>
<evidence type="ECO:0000256" key="1">
    <source>
        <dbReference type="ARBA" id="ARBA00022737"/>
    </source>
</evidence>
<reference evidence="4" key="1">
    <citation type="submission" date="2023-07" db="EMBL/GenBank/DDBJ databases">
        <title>draft genome sequence of fig (Ficus carica).</title>
        <authorList>
            <person name="Takahashi T."/>
            <person name="Nishimura K."/>
        </authorList>
    </citation>
    <scope>NUCLEOTIDE SEQUENCE</scope>
</reference>
<name>A0AA88IZC7_FICCA</name>
<evidence type="ECO:0000256" key="3">
    <source>
        <dbReference type="SAM" id="MobiDB-lite"/>
    </source>
</evidence>
<dbReference type="GO" id="GO:0009507">
    <property type="term" value="C:chloroplast"/>
    <property type="evidence" value="ECO:0007669"/>
    <property type="project" value="TreeGrafter"/>
</dbReference>
<keyword evidence="5" id="KW-1185">Reference proteome</keyword>
<dbReference type="NCBIfam" id="TIGR00756">
    <property type="entry name" value="PPR"/>
    <property type="match status" value="6"/>
</dbReference>
<dbReference type="PANTHER" id="PTHR46935:SF1">
    <property type="entry name" value="OS01G0674700 PROTEIN"/>
    <property type="match status" value="1"/>
</dbReference>
<feature type="compositionally biased region" description="Basic and acidic residues" evidence="3">
    <location>
        <begin position="250"/>
        <end position="260"/>
    </location>
</feature>
<dbReference type="EMBL" id="BTGU01000081">
    <property type="protein sequence ID" value="GMN58834.1"/>
    <property type="molecule type" value="Genomic_DNA"/>
</dbReference>
<feature type="region of interest" description="Disordered" evidence="3">
    <location>
        <begin position="250"/>
        <end position="285"/>
    </location>
</feature>
<protein>
    <recommendedName>
        <fullName evidence="6">Pentatricopeptide repeat-containing protein</fullName>
    </recommendedName>
</protein>
<feature type="region of interest" description="Disordered" evidence="3">
    <location>
        <begin position="126"/>
        <end position="224"/>
    </location>
</feature>
<feature type="repeat" description="PPR" evidence="2">
    <location>
        <begin position="542"/>
        <end position="576"/>
    </location>
</feature>
<keyword evidence="1" id="KW-0677">Repeat</keyword>